<keyword evidence="3" id="KW-0677">Repeat</keyword>
<dbReference type="AlphaFoldDB" id="A0AAV9HV64"/>
<dbReference type="InterPro" id="IPR001810">
    <property type="entry name" value="F-box_dom"/>
</dbReference>
<name>A0AAV9HV64_9PEZI</name>
<dbReference type="SUPFAM" id="SSF81383">
    <property type="entry name" value="F-box domain"/>
    <property type="match status" value="1"/>
</dbReference>
<dbReference type="Gene3D" id="1.20.1280.50">
    <property type="match status" value="1"/>
</dbReference>
<feature type="repeat" description="WD" evidence="4">
    <location>
        <begin position="648"/>
        <end position="689"/>
    </location>
</feature>
<evidence type="ECO:0000256" key="4">
    <source>
        <dbReference type="PROSITE-ProRule" id="PRU00221"/>
    </source>
</evidence>
<evidence type="ECO:0000256" key="5">
    <source>
        <dbReference type="SAM" id="MobiDB-lite"/>
    </source>
</evidence>
<dbReference type="Proteomes" id="UP001321749">
    <property type="component" value="Unassembled WGS sequence"/>
</dbReference>
<feature type="compositionally biased region" description="Basic and acidic residues" evidence="5">
    <location>
        <begin position="64"/>
        <end position="75"/>
    </location>
</feature>
<dbReference type="PROSITE" id="PS50181">
    <property type="entry name" value="FBOX"/>
    <property type="match status" value="1"/>
</dbReference>
<evidence type="ECO:0000313" key="7">
    <source>
        <dbReference type="EMBL" id="KAK4464045.1"/>
    </source>
</evidence>
<reference evidence="7" key="1">
    <citation type="journal article" date="2023" name="Mol. Phylogenet. Evol.">
        <title>Genome-scale phylogeny and comparative genomics of the fungal order Sordariales.</title>
        <authorList>
            <person name="Hensen N."/>
            <person name="Bonometti L."/>
            <person name="Westerberg I."/>
            <person name="Brannstrom I.O."/>
            <person name="Guillou S."/>
            <person name="Cros-Aarteil S."/>
            <person name="Calhoun S."/>
            <person name="Haridas S."/>
            <person name="Kuo A."/>
            <person name="Mondo S."/>
            <person name="Pangilinan J."/>
            <person name="Riley R."/>
            <person name="LaButti K."/>
            <person name="Andreopoulos B."/>
            <person name="Lipzen A."/>
            <person name="Chen C."/>
            <person name="Yan M."/>
            <person name="Daum C."/>
            <person name="Ng V."/>
            <person name="Clum A."/>
            <person name="Steindorff A."/>
            <person name="Ohm R.A."/>
            <person name="Martin F."/>
            <person name="Silar P."/>
            <person name="Natvig D.O."/>
            <person name="Lalanne C."/>
            <person name="Gautier V."/>
            <person name="Ament-Velasquez S.L."/>
            <person name="Kruys A."/>
            <person name="Hutchinson M.I."/>
            <person name="Powell A.J."/>
            <person name="Barry K."/>
            <person name="Miller A.N."/>
            <person name="Grigoriev I.V."/>
            <person name="Debuchy R."/>
            <person name="Gladieux P."/>
            <person name="Hiltunen Thoren M."/>
            <person name="Johannesson H."/>
        </authorList>
    </citation>
    <scope>NUCLEOTIDE SEQUENCE</scope>
    <source>
        <strain evidence="7">PSN324</strain>
    </source>
</reference>
<dbReference type="PROSITE" id="PS50082">
    <property type="entry name" value="WD_REPEATS_2"/>
    <property type="match status" value="5"/>
</dbReference>
<dbReference type="SMART" id="SM00256">
    <property type="entry name" value="FBOX"/>
    <property type="match status" value="1"/>
</dbReference>
<dbReference type="InterPro" id="IPR036047">
    <property type="entry name" value="F-box-like_dom_sf"/>
</dbReference>
<dbReference type="SUPFAM" id="SSF50978">
    <property type="entry name" value="WD40 repeat-like"/>
    <property type="match status" value="1"/>
</dbReference>
<dbReference type="Gene3D" id="2.130.10.10">
    <property type="entry name" value="YVTN repeat-like/Quinoprotein amine dehydrogenase"/>
    <property type="match status" value="2"/>
</dbReference>
<dbReference type="InterPro" id="IPR019775">
    <property type="entry name" value="WD40_repeat_CS"/>
</dbReference>
<dbReference type="InterPro" id="IPR050995">
    <property type="entry name" value="WD-F-box_domain-protein"/>
</dbReference>
<dbReference type="PRINTS" id="PR00320">
    <property type="entry name" value="GPROTEINBRPT"/>
</dbReference>
<organism evidence="7 8">
    <name type="scientific">Cladorrhinum samala</name>
    <dbReference type="NCBI Taxonomy" id="585594"/>
    <lineage>
        <taxon>Eukaryota</taxon>
        <taxon>Fungi</taxon>
        <taxon>Dikarya</taxon>
        <taxon>Ascomycota</taxon>
        <taxon>Pezizomycotina</taxon>
        <taxon>Sordariomycetes</taxon>
        <taxon>Sordariomycetidae</taxon>
        <taxon>Sordariales</taxon>
        <taxon>Podosporaceae</taxon>
        <taxon>Cladorrhinum</taxon>
    </lineage>
</organism>
<feature type="repeat" description="WD" evidence="4">
    <location>
        <begin position="433"/>
        <end position="466"/>
    </location>
</feature>
<dbReference type="CDD" id="cd00200">
    <property type="entry name" value="WD40"/>
    <property type="match status" value="1"/>
</dbReference>
<gene>
    <name evidence="7" type="ORF">QBC42DRAFT_53889</name>
</gene>
<feature type="region of interest" description="Disordered" evidence="5">
    <location>
        <begin position="108"/>
        <end position="198"/>
    </location>
</feature>
<accession>A0AAV9HV64</accession>
<dbReference type="PROSITE" id="PS50294">
    <property type="entry name" value="WD_REPEATS_REGION"/>
    <property type="match status" value="4"/>
</dbReference>
<evidence type="ECO:0000256" key="2">
    <source>
        <dbReference type="ARBA" id="ARBA00022574"/>
    </source>
</evidence>
<feature type="repeat" description="WD" evidence="4">
    <location>
        <begin position="608"/>
        <end position="647"/>
    </location>
</feature>
<dbReference type="InterPro" id="IPR001680">
    <property type="entry name" value="WD40_rpt"/>
</dbReference>
<dbReference type="InterPro" id="IPR020472">
    <property type="entry name" value="WD40_PAC1"/>
</dbReference>
<evidence type="ECO:0000259" key="6">
    <source>
        <dbReference type="PROSITE" id="PS50181"/>
    </source>
</evidence>
<dbReference type="PANTHER" id="PTHR14604:SF4">
    <property type="entry name" value="F-BOX DOMAIN-CONTAINING PROTEIN"/>
    <property type="match status" value="1"/>
</dbReference>
<dbReference type="PROSITE" id="PS00678">
    <property type="entry name" value="WD_REPEATS_1"/>
    <property type="match status" value="4"/>
</dbReference>
<keyword evidence="8" id="KW-1185">Reference proteome</keyword>
<feature type="repeat" description="WD" evidence="4">
    <location>
        <begin position="568"/>
        <end position="607"/>
    </location>
</feature>
<dbReference type="InterPro" id="IPR036322">
    <property type="entry name" value="WD40_repeat_dom_sf"/>
</dbReference>
<dbReference type="EMBL" id="MU864952">
    <property type="protein sequence ID" value="KAK4464045.1"/>
    <property type="molecule type" value="Genomic_DNA"/>
</dbReference>
<dbReference type="Pfam" id="PF12937">
    <property type="entry name" value="F-box-like"/>
    <property type="match status" value="1"/>
</dbReference>
<protein>
    <submittedName>
        <fullName evidence="7">Beta-TrCP</fullName>
    </submittedName>
</protein>
<evidence type="ECO:0000256" key="1">
    <source>
        <dbReference type="ARBA" id="ARBA00007968"/>
    </source>
</evidence>
<feature type="compositionally biased region" description="Low complexity" evidence="5">
    <location>
        <begin position="178"/>
        <end position="195"/>
    </location>
</feature>
<sequence>MAPFDSVVDHALEAQAAGHFAHTLHDSTTEATSRRIVQMREWQQAVFPDAAATMVIQQPSQQPRRHDTHQADSRRRSMSLSIPARPRAKPSISSISEEIGEDLKLQKSKSHGFGTGGVVASDGAPGSPKPAHQGNLKRMLRRASVSLKTGVKGLMNRRASLTPNPLVNDEQEQHENPTSAGSAQSSSSRPTTSHSTWHRLRQATSFHRHSRMIYTGHGERNFEQGLVTIESPTYPVPGSGDHPPIIPRSTGAAARQAAASACLGLQGFDTTDFQIPRPGWLSDTTMDDRESGIGIALTSPEMEPYDAGEEVDSDVDVGDAGDREDADIAKVDFISRLPVELAINVLAELDASTLATASLVSSRWAHVVKNQHIWRESFLREKTVAYATSGPVKPGAGLGVPPIKPNNDWKEIYKVKEQLDSRWKSGKARPVYLNGHTDSIYCLQFDETKIITGSRDRTIRVWDMATFACKLVIGPPEIVNDQTLSLLYDEDGNPVHYATLPDNEPSTSADGTPVRAHHSIPALYSPPVHHKASILCLQYDDEILVTGSSDSTCIVYNIKAGYRPVRRLSHHSAAVLDLVFDDKHIVTCSKDISICVWDRATGQLIRQLRGHTGPVNAVQMRGNTIVSCSGDFRVKLWNIDTGKNIREFLGHSKGLACSQFSEDGRYIASAGNDKVIRIWDANTGECVREMKAHTNLVRSLHVDSISGRLVSGSYDSDIKVWDMETGQALLDFPKWHSSWVLSAKSDYRRIVSSGQDPKILILDFGAGVKGIEMLSSIQKDEVRGSAGSPGEVDLGGYI</sequence>
<dbReference type="InterPro" id="IPR015943">
    <property type="entry name" value="WD40/YVTN_repeat-like_dom_sf"/>
</dbReference>
<evidence type="ECO:0000256" key="3">
    <source>
        <dbReference type="ARBA" id="ARBA00022737"/>
    </source>
</evidence>
<feature type="repeat" description="WD" evidence="4">
    <location>
        <begin position="690"/>
        <end position="731"/>
    </location>
</feature>
<dbReference type="Pfam" id="PF00400">
    <property type="entry name" value="WD40"/>
    <property type="match status" value="6"/>
</dbReference>
<proteinExistence type="inferred from homology"/>
<comment type="similarity">
    <text evidence="1">Belongs to the WD repeat MET30/SCONB/SCON-2 family.</text>
</comment>
<feature type="domain" description="F-box" evidence="6">
    <location>
        <begin position="331"/>
        <end position="377"/>
    </location>
</feature>
<dbReference type="SMART" id="SM00320">
    <property type="entry name" value="WD40"/>
    <property type="match status" value="7"/>
</dbReference>
<reference evidence="7" key="2">
    <citation type="submission" date="2023-06" db="EMBL/GenBank/DDBJ databases">
        <authorList>
            <consortium name="Lawrence Berkeley National Laboratory"/>
            <person name="Mondo S.J."/>
            <person name="Hensen N."/>
            <person name="Bonometti L."/>
            <person name="Westerberg I."/>
            <person name="Brannstrom I.O."/>
            <person name="Guillou S."/>
            <person name="Cros-Aarteil S."/>
            <person name="Calhoun S."/>
            <person name="Haridas S."/>
            <person name="Kuo A."/>
            <person name="Pangilinan J."/>
            <person name="Riley R."/>
            <person name="Labutti K."/>
            <person name="Andreopoulos B."/>
            <person name="Lipzen A."/>
            <person name="Chen C."/>
            <person name="Yanf M."/>
            <person name="Daum C."/>
            <person name="Ng V."/>
            <person name="Clum A."/>
            <person name="Steindorff A."/>
            <person name="Ohm R."/>
            <person name="Martin F."/>
            <person name="Silar P."/>
            <person name="Natvig D."/>
            <person name="Lalanne C."/>
            <person name="Gautier V."/>
            <person name="Ament-Velasquez S.L."/>
            <person name="Kruys A."/>
            <person name="Hutchinson M.I."/>
            <person name="Powell A.J."/>
            <person name="Barry K."/>
            <person name="Miller A.N."/>
            <person name="Grigoriev I.V."/>
            <person name="Debuchy R."/>
            <person name="Gladieux P."/>
            <person name="Thoren M.H."/>
            <person name="Johannesson H."/>
        </authorList>
    </citation>
    <scope>NUCLEOTIDE SEQUENCE</scope>
    <source>
        <strain evidence="7">PSN324</strain>
    </source>
</reference>
<keyword evidence="2 4" id="KW-0853">WD repeat</keyword>
<feature type="region of interest" description="Disordered" evidence="5">
    <location>
        <begin position="54"/>
        <end position="92"/>
    </location>
</feature>
<comment type="caution">
    <text evidence="7">The sequence shown here is derived from an EMBL/GenBank/DDBJ whole genome shotgun (WGS) entry which is preliminary data.</text>
</comment>
<evidence type="ECO:0000313" key="8">
    <source>
        <dbReference type="Proteomes" id="UP001321749"/>
    </source>
</evidence>
<dbReference type="PANTHER" id="PTHR14604">
    <property type="entry name" value="WD40 REPEAT PF20"/>
    <property type="match status" value="1"/>
</dbReference>